<evidence type="ECO:0000313" key="2">
    <source>
        <dbReference type="Proteomes" id="UP000014500"/>
    </source>
</evidence>
<protein>
    <submittedName>
        <fullName evidence="1">Uncharacterized protein</fullName>
    </submittedName>
</protein>
<reference evidence="2" key="1">
    <citation type="submission" date="2011-05" db="EMBL/GenBank/DDBJ databases">
        <authorList>
            <person name="Richards S.R."/>
            <person name="Qu J."/>
            <person name="Jiang H."/>
            <person name="Jhangiani S.N."/>
            <person name="Agravi P."/>
            <person name="Goodspeed R."/>
            <person name="Gross S."/>
            <person name="Mandapat C."/>
            <person name="Jackson L."/>
            <person name="Mathew T."/>
            <person name="Pu L."/>
            <person name="Thornton R."/>
            <person name="Saada N."/>
            <person name="Wilczek-Boney K.B."/>
            <person name="Lee S."/>
            <person name="Kovar C."/>
            <person name="Wu Y."/>
            <person name="Scherer S.E."/>
            <person name="Worley K.C."/>
            <person name="Muzny D.M."/>
            <person name="Gibbs R."/>
        </authorList>
    </citation>
    <scope>NUCLEOTIDE SEQUENCE</scope>
    <source>
        <strain evidence="2">Brora</strain>
    </source>
</reference>
<reference evidence="1" key="2">
    <citation type="submission" date="2015-02" db="UniProtKB">
        <authorList>
            <consortium name="EnsemblMetazoa"/>
        </authorList>
    </citation>
    <scope>IDENTIFICATION</scope>
</reference>
<dbReference type="AlphaFoldDB" id="T1JM87"/>
<dbReference type="HOGENOM" id="CLU_2629037_0_0_1"/>
<keyword evidence="2" id="KW-1185">Reference proteome</keyword>
<sequence length="78" mass="8763">SEILDILDSEILQIVVIYNYIGTSKHSVGCWMDCCTASFVSGEIIGNAIRLDMSPRKKSDCAEKLLPEDDDWPRTLDK</sequence>
<proteinExistence type="predicted"/>
<dbReference type="EnsemblMetazoa" id="SMAR014967-RA">
    <property type="protein sequence ID" value="SMAR014967-PA"/>
    <property type="gene ID" value="SMAR014967"/>
</dbReference>
<name>T1JM87_STRMM</name>
<organism evidence="1 2">
    <name type="scientific">Strigamia maritima</name>
    <name type="common">European centipede</name>
    <name type="synonym">Geophilus maritimus</name>
    <dbReference type="NCBI Taxonomy" id="126957"/>
    <lineage>
        <taxon>Eukaryota</taxon>
        <taxon>Metazoa</taxon>
        <taxon>Ecdysozoa</taxon>
        <taxon>Arthropoda</taxon>
        <taxon>Myriapoda</taxon>
        <taxon>Chilopoda</taxon>
        <taxon>Pleurostigmophora</taxon>
        <taxon>Geophilomorpha</taxon>
        <taxon>Linotaeniidae</taxon>
        <taxon>Strigamia</taxon>
    </lineage>
</organism>
<dbReference type="EMBL" id="JH431827">
    <property type="status" value="NOT_ANNOTATED_CDS"/>
    <property type="molecule type" value="Genomic_DNA"/>
</dbReference>
<dbReference type="Proteomes" id="UP000014500">
    <property type="component" value="Unassembled WGS sequence"/>
</dbReference>
<evidence type="ECO:0000313" key="1">
    <source>
        <dbReference type="EnsemblMetazoa" id="SMAR014967-PA"/>
    </source>
</evidence>
<accession>T1JM87</accession>